<sequence>MKKDTAIIYILIIIVVLAFTACKKNMEDCEPTTPGKPPVDSAATCRIEQISGRGDEDDYLIANFQYNGHNNPVSVKYVDNLDYSRFFKYDDKQRLIGYERTSNYADSTSFITWHKYVYVSDSLIVDSVFNYGTGWPGDRPTTYGSVNLIEYQLDNKGRVVAKKDYKPDGTFTTQQYEYNLAGNQPSGYPPTYPYLLGVKNIRKTNKVWQFLDLNYSENPLAIETGAVNEQGYPTSWYLDAGVQPLLGFAPNGEPAYITYACKEINPGSK</sequence>
<name>A0ABV3ZG11_9BACT</name>
<accession>A0ABV3ZG11</accession>
<dbReference type="Proteomes" id="UP001560573">
    <property type="component" value="Unassembled WGS sequence"/>
</dbReference>
<feature type="transmembrane region" description="Helical" evidence="1">
    <location>
        <begin position="6"/>
        <end position="22"/>
    </location>
</feature>
<evidence type="ECO:0000313" key="3">
    <source>
        <dbReference type="Proteomes" id="UP001560573"/>
    </source>
</evidence>
<organism evidence="2 3">
    <name type="scientific">Danxiaibacter flavus</name>
    <dbReference type="NCBI Taxonomy" id="3049108"/>
    <lineage>
        <taxon>Bacteria</taxon>
        <taxon>Pseudomonadati</taxon>
        <taxon>Bacteroidota</taxon>
        <taxon>Chitinophagia</taxon>
        <taxon>Chitinophagales</taxon>
        <taxon>Chitinophagaceae</taxon>
        <taxon>Danxiaibacter</taxon>
    </lineage>
</organism>
<evidence type="ECO:0000256" key="1">
    <source>
        <dbReference type="SAM" id="Phobius"/>
    </source>
</evidence>
<protein>
    <recommendedName>
        <fullName evidence="4">YD repeat-containing protein</fullName>
    </recommendedName>
</protein>
<gene>
    <name evidence="2" type="ORF">QTN47_15020</name>
</gene>
<dbReference type="PROSITE" id="PS51257">
    <property type="entry name" value="PROKAR_LIPOPROTEIN"/>
    <property type="match status" value="1"/>
</dbReference>
<proteinExistence type="predicted"/>
<comment type="caution">
    <text evidence="2">The sequence shown here is derived from an EMBL/GenBank/DDBJ whole genome shotgun (WGS) entry which is preliminary data.</text>
</comment>
<dbReference type="RefSeq" id="WP_369330227.1">
    <property type="nucleotide sequence ID" value="NZ_JAULBC010000005.1"/>
</dbReference>
<dbReference type="EMBL" id="JAULBC010000005">
    <property type="protein sequence ID" value="MEX6688817.1"/>
    <property type="molecule type" value="Genomic_DNA"/>
</dbReference>
<keyword evidence="1" id="KW-1133">Transmembrane helix</keyword>
<evidence type="ECO:0000313" key="2">
    <source>
        <dbReference type="EMBL" id="MEX6688817.1"/>
    </source>
</evidence>
<keyword evidence="1" id="KW-0472">Membrane</keyword>
<keyword evidence="1" id="KW-0812">Transmembrane</keyword>
<evidence type="ECO:0008006" key="4">
    <source>
        <dbReference type="Google" id="ProtNLM"/>
    </source>
</evidence>
<reference evidence="2 3" key="1">
    <citation type="submission" date="2023-07" db="EMBL/GenBank/DDBJ databases">
        <authorList>
            <person name="Lian W.-H."/>
        </authorList>
    </citation>
    <scope>NUCLEOTIDE SEQUENCE [LARGE SCALE GENOMIC DNA]</scope>
    <source>
        <strain evidence="2 3">SYSU DXS3180</strain>
    </source>
</reference>
<keyword evidence="3" id="KW-1185">Reference proteome</keyword>